<dbReference type="PANTHER" id="PTHR40763">
    <property type="entry name" value="MEMBRANE PROTEIN-RELATED"/>
    <property type="match status" value="1"/>
</dbReference>
<evidence type="ECO:0000256" key="1">
    <source>
        <dbReference type="SAM" id="MobiDB-lite"/>
    </source>
</evidence>
<dbReference type="PANTHER" id="PTHR40763:SF5">
    <property type="entry name" value="MEMBRANE PROTEIN"/>
    <property type="match status" value="1"/>
</dbReference>
<dbReference type="Pfam" id="PF08044">
    <property type="entry name" value="DUF1707"/>
    <property type="match status" value="1"/>
</dbReference>
<evidence type="ECO:0000313" key="4">
    <source>
        <dbReference type="Proteomes" id="UP001500449"/>
    </source>
</evidence>
<reference evidence="3 4" key="1">
    <citation type="journal article" date="2019" name="Int. J. Syst. Evol. Microbiol.">
        <title>The Global Catalogue of Microorganisms (GCM) 10K type strain sequencing project: providing services to taxonomists for standard genome sequencing and annotation.</title>
        <authorList>
            <consortium name="The Broad Institute Genomics Platform"/>
            <consortium name="The Broad Institute Genome Sequencing Center for Infectious Disease"/>
            <person name="Wu L."/>
            <person name="Ma J."/>
        </authorList>
    </citation>
    <scope>NUCLEOTIDE SEQUENCE [LARGE SCALE GENOMIC DNA]</scope>
    <source>
        <strain evidence="3 4">JCM 16009</strain>
    </source>
</reference>
<accession>A0ABN2NJU7</accession>
<proteinExistence type="predicted"/>
<dbReference type="InterPro" id="IPR012551">
    <property type="entry name" value="DUF1707_SHOCT-like"/>
</dbReference>
<organism evidence="3 4">
    <name type="scientific">Pseudonocardia ailaonensis</name>
    <dbReference type="NCBI Taxonomy" id="367279"/>
    <lineage>
        <taxon>Bacteria</taxon>
        <taxon>Bacillati</taxon>
        <taxon>Actinomycetota</taxon>
        <taxon>Actinomycetes</taxon>
        <taxon>Pseudonocardiales</taxon>
        <taxon>Pseudonocardiaceae</taxon>
        <taxon>Pseudonocardia</taxon>
    </lineage>
</organism>
<name>A0ABN2NJU7_9PSEU</name>
<dbReference type="EMBL" id="BAAAQK010000025">
    <property type="protein sequence ID" value="GAA1872461.1"/>
    <property type="molecule type" value="Genomic_DNA"/>
</dbReference>
<feature type="region of interest" description="Disordered" evidence="1">
    <location>
        <begin position="50"/>
        <end position="94"/>
    </location>
</feature>
<sequence>MIPRVPAPVIAAATSSGPRGVITVATVGAVRPHPCRVRVSLAGLVIGSQATDGRPSTRVPTPDGRYAARMSGSSIWRPRPPARVEPAGPRPGIRISDADRERAAVRLQRAVGEGRITFSELEERLEVVYAARFAADLVPPLEDLPDDEPVLSTPVGPPLVLRAGVGSLRRTGRWEVPARLRVQSTMGAVLLDFTEAELTHPVVEIELELGAGAARLFVPAGATADLDGLVAGLGMVRSRVPVAPAHAPHFRIYGRSGIGSVVVRRRYRIAGHLV</sequence>
<keyword evidence="4" id="KW-1185">Reference proteome</keyword>
<gene>
    <name evidence="3" type="ORF">GCM10009836_61740</name>
</gene>
<evidence type="ECO:0000313" key="3">
    <source>
        <dbReference type="EMBL" id="GAA1872461.1"/>
    </source>
</evidence>
<dbReference type="Proteomes" id="UP001500449">
    <property type="component" value="Unassembled WGS sequence"/>
</dbReference>
<comment type="caution">
    <text evidence="3">The sequence shown here is derived from an EMBL/GenBank/DDBJ whole genome shotgun (WGS) entry which is preliminary data.</text>
</comment>
<evidence type="ECO:0000259" key="2">
    <source>
        <dbReference type="Pfam" id="PF08044"/>
    </source>
</evidence>
<protein>
    <recommendedName>
        <fullName evidence="2">DUF1707 domain-containing protein</fullName>
    </recommendedName>
</protein>
<feature type="domain" description="DUF1707" evidence="2">
    <location>
        <begin position="93"/>
        <end position="145"/>
    </location>
</feature>